<comment type="caution">
    <text evidence="1">The sequence shown here is derived from an EMBL/GenBank/DDBJ whole genome shotgun (WGS) entry which is preliminary data.</text>
</comment>
<gene>
    <name evidence="1" type="ORF">GBAR_LOCUS30444</name>
</gene>
<evidence type="ECO:0000313" key="1">
    <source>
        <dbReference type="EMBL" id="CAI8055819.1"/>
    </source>
</evidence>
<name>A0AA35TXX1_GEOBA</name>
<proteinExistence type="predicted"/>
<dbReference type="PANTHER" id="PTHR37984:SF5">
    <property type="entry name" value="PROTEIN NYNRIN-LIKE"/>
    <property type="match status" value="1"/>
</dbReference>
<accession>A0AA35TXX1</accession>
<dbReference type="AlphaFoldDB" id="A0AA35TXX1"/>
<dbReference type="InterPro" id="IPR050951">
    <property type="entry name" value="Retrovirus_Pol_polyprotein"/>
</dbReference>
<organism evidence="1 2">
    <name type="scientific">Geodia barretti</name>
    <name type="common">Barrett's horny sponge</name>
    <dbReference type="NCBI Taxonomy" id="519541"/>
    <lineage>
        <taxon>Eukaryota</taxon>
        <taxon>Metazoa</taxon>
        <taxon>Porifera</taxon>
        <taxon>Demospongiae</taxon>
        <taxon>Heteroscleromorpha</taxon>
        <taxon>Tetractinellida</taxon>
        <taxon>Astrophorina</taxon>
        <taxon>Geodiidae</taxon>
        <taxon>Geodia</taxon>
    </lineage>
</organism>
<evidence type="ECO:0000313" key="2">
    <source>
        <dbReference type="Proteomes" id="UP001174909"/>
    </source>
</evidence>
<dbReference type="EMBL" id="CASHTH010004309">
    <property type="protein sequence ID" value="CAI8055819.1"/>
    <property type="molecule type" value="Genomic_DNA"/>
</dbReference>
<keyword evidence="2" id="KW-1185">Reference proteome</keyword>
<sequence>MEDGTEKPIAFSSRTLALAERNYSQLEKEDHQPLRHLFGEKKGIPIMAASRIQRWALTLSAYEYSIEYCPGKN</sequence>
<dbReference type="Proteomes" id="UP001174909">
    <property type="component" value="Unassembled WGS sequence"/>
</dbReference>
<dbReference type="InterPro" id="IPR043502">
    <property type="entry name" value="DNA/RNA_pol_sf"/>
</dbReference>
<feature type="non-terminal residue" evidence="1">
    <location>
        <position position="73"/>
    </location>
</feature>
<dbReference type="SUPFAM" id="SSF56672">
    <property type="entry name" value="DNA/RNA polymerases"/>
    <property type="match status" value="1"/>
</dbReference>
<dbReference type="PANTHER" id="PTHR37984">
    <property type="entry name" value="PROTEIN CBG26694"/>
    <property type="match status" value="1"/>
</dbReference>
<reference evidence="1" key="1">
    <citation type="submission" date="2023-03" db="EMBL/GenBank/DDBJ databases">
        <authorList>
            <person name="Steffen K."/>
            <person name="Cardenas P."/>
        </authorList>
    </citation>
    <scope>NUCLEOTIDE SEQUENCE</scope>
</reference>
<protein>
    <submittedName>
        <fullName evidence="1">Retrovirus-related Pol polyprotein from transposon 297</fullName>
    </submittedName>
</protein>